<accession>A0ABV1N553</accession>
<feature type="transmembrane region" description="Helical" evidence="5">
    <location>
        <begin position="16"/>
        <end position="33"/>
    </location>
</feature>
<feature type="transmembrane region" description="Helical" evidence="5">
    <location>
        <begin position="97"/>
        <end position="114"/>
    </location>
</feature>
<gene>
    <name evidence="7" type="ORF">ABE957_06075</name>
</gene>
<dbReference type="PANTHER" id="PTHR37422:SF13">
    <property type="entry name" value="LIPOPOLYSACCHARIDE BIOSYNTHESIS PROTEIN PA4999-RELATED"/>
    <property type="match status" value="1"/>
</dbReference>
<evidence type="ECO:0000256" key="3">
    <source>
        <dbReference type="ARBA" id="ARBA00022989"/>
    </source>
</evidence>
<reference evidence="7 8" key="1">
    <citation type="submission" date="2024-05" db="EMBL/GenBank/DDBJ databases">
        <title>Halomonas sp. CS7 16S ribosomal RNA gene Genome sequencing and assembly.</title>
        <authorList>
            <person name="Yook S."/>
        </authorList>
    </citation>
    <scope>NUCLEOTIDE SEQUENCE [LARGE SCALE GENOMIC DNA]</scope>
    <source>
        <strain evidence="7 8">CS7</strain>
    </source>
</reference>
<evidence type="ECO:0000259" key="6">
    <source>
        <dbReference type="Pfam" id="PF04932"/>
    </source>
</evidence>
<evidence type="ECO:0000256" key="1">
    <source>
        <dbReference type="ARBA" id="ARBA00004141"/>
    </source>
</evidence>
<comment type="caution">
    <text evidence="7">The sequence shown here is derived from an EMBL/GenBank/DDBJ whole genome shotgun (WGS) entry which is preliminary data.</text>
</comment>
<dbReference type="Pfam" id="PF04932">
    <property type="entry name" value="Wzy_C"/>
    <property type="match status" value="1"/>
</dbReference>
<protein>
    <submittedName>
        <fullName evidence="7">O-antigen ligase family protein</fullName>
    </submittedName>
</protein>
<feature type="transmembrane region" description="Helical" evidence="5">
    <location>
        <begin position="328"/>
        <end position="346"/>
    </location>
</feature>
<keyword evidence="8" id="KW-1185">Reference proteome</keyword>
<evidence type="ECO:0000256" key="5">
    <source>
        <dbReference type="SAM" id="Phobius"/>
    </source>
</evidence>
<evidence type="ECO:0000256" key="2">
    <source>
        <dbReference type="ARBA" id="ARBA00022692"/>
    </source>
</evidence>
<keyword evidence="2 5" id="KW-0812">Transmembrane</keyword>
<comment type="subcellular location">
    <subcellularLocation>
        <location evidence="1">Membrane</location>
        <topology evidence="1">Multi-pass membrane protein</topology>
    </subcellularLocation>
</comment>
<feature type="transmembrane region" description="Helical" evidence="5">
    <location>
        <begin position="383"/>
        <end position="405"/>
    </location>
</feature>
<evidence type="ECO:0000313" key="8">
    <source>
        <dbReference type="Proteomes" id="UP001472978"/>
    </source>
</evidence>
<evidence type="ECO:0000313" key="7">
    <source>
        <dbReference type="EMBL" id="MEQ6888241.1"/>
    </source>
</evidence>
<dbReference type="Proteomes" id="UP001472978">
    <property type="component" value="Unassembled WGS sequence"/>
</dbReference>
<evidence type="ECO:0000256" key="4">
    <source>
        <dbReference type="ARBA" id="ARBA00023136"/>
    </source>
</evidence>
<keyword evidence="3 5" id="KW-1133">Transmembrane helix</keyword>
<dbReference type="PANTHER" id="PTHR37422">
    <property type="entry name" value="TEICHURONIC ACID BIOSYNTHESIS PROTEIN TUAE"/>
    <property type="match status" value="1"/>
</dbReference>
<proteinExistence type="predicted"/>
<feature type="transmembrane region" description="Helical" evidence="5">
    <location>
        <begin position="40"/>
        <end position="61"/>
    </location>
</feature>
<feature type="transmembrane region" description="Helical" evidence="5">
    <location>
        <begin position="191"/>
        <end position="211"/>
    </location>
</feature>
<name>A0ABV1N553_9GAMM</name>
<dbReference type="RefSeq" id="WP_349757787.1">
    <property type="nucleotide sequence ID" value="NZ_JBEGCI010000004.1"/>
</dbReference>
<keyword evidence="4 5" id="KW-0472">Membrane</keyword>
<feature type="transmembrane region" description="Helical" evidence="5">
    <location>
        <begin position="134"/>
        <end position="154"/>
    </location>
</feature>
<organism evidence="7 8">
    <name type="scientific">Halomonas pelophila</name>
    <dbReference type="NCBI Taxonomy" id="3151122"/>
    <lineage>
        <taxon>Bacteria</taxon>
        <taxon>Pseudomonadati</taxon>
        <taxon>Pseudomonadota</taxon>
        <taxon>Gammaproteobacteria</taxon>
        <taxon>Oceanospirillales</taxon>
        <taxon>Halomonadaceae</taxon>
        <taxon>Halomonas</taxon>
    </lineage>
</organism>
<sequence length="425" mass="47131">MLFAALRLVLPEAGETAGTLMALAGLIAALAWGKGVRSSAPFWLLLGAIMVQLISWVAGYFHHPEWMTDNPQLDRLAKWFLFIGVAWWLGGSTRLTLWTWAFGVAGFLAAVWLADESLAAWMRGLAGGRVDFGIRNAQHTALFFGAALIGLLCFSQRCLTGGKLAWLRRISWLLATAMCLIGVGITQTRAVWLAMLVVLLVLVAVFGLHHFAGRSTTGFKKSAWIVVAAVCLVVVSAGWAFKGTVEKRLERENAIIVQAMEGDWKEIPYSSIGNRLLSWRASFDWIAERPMVGWGEEGRSLVTTETAWLPPQTRNNYGHLHNTLLELLVSYGALGLLVMVSLVAWIGMGTWKAWRSGVMPGDMACFGLLFFVFYLVVSQFESYSFFWTGTYLQALVLGGLVTHIWRWQVESGQRVFCWPGRSVFA</sequence>
<feature type="transmembrane region" description="Helical" evidence="5">
    <location>
        <begin position="73"/>
        <end position="90"/>
    </location>
</feature>
<dbReference type="EMBL" id="JBEGCI010000004">
    <property type="protein sequence ID" value="MEQ6888241.1"/>
    <property type="molecule type" value="Genomic_DNA"/>
</dbReference>
<dbReference type="InterPro" id="IPR051533">
    <property type="entry name" value="WaaL-like"/>
</dbReference>
<feature type="transmembrane region" description="Helical" evidence="5">
    <location>
        <begin position="223"/>
        <end position="241"/>
    </location>
</feature>
<feature type="domain" description="O-antigen ligase-related" evidence="6">
    <location>
        <begin position="175"/>
        <end position="339"/>
    </location>
</feature>
<dbReference type="GO" id="GO:0016874">
    <property type="term" value="F:ligase activity"/>
    <property type="evidence" value="ECO:0007669"/>
    <property type="project" value="UniProtKB-KW"/>
</dbReference>
<keyword evidence="7" id="KW-0436">Ligase</keyword>
<feature type="transmembrane region" description="Helical" evidence="5">
    <location>
        <begin position="358"/>
        <end position="377"/>
    </location>
</feature>
<dbReference type="InterPro" id="IPR007016">
    <property type="entry name" value="O-antigen_ligase-rel_domated"/>
</dbReference>